<dbReference type="Proteomes" id="UP000284120">
    <property type="component" value="Unassembled WGS sequence"/>
</dbReference>
<evidence type="ECO:0000259" key="1">
    <source>
        <dbReference type="Pfam" id="PF17775"/>
    </source>
</evidence>
<keyword evidence="3" id="KW-1185">Reference proteome</keyword>
<feature type="domain" description="YchJ-like middle NTF2-like" evidence="1">
    <location>
        <begin position="27"/>
        <end position="119"/>
    </location>
</feature>
<dbReference type="Pfam" id="PF17775">
    <property type="entry name" value="YchJ_M-like"/>
    <property type="match status" value="1"/>
</dbReference>
<protein>
    <submittedName>
        <fullName evidence="2">YchJ family protein</fullName>
    </submittedName>
</protein>
<evidence type="ECO:0000313" key="2">
    <source>
        <dbReference type="EMBL" id="RWU11031.1"/>
    </source>
</evidence>
<dbReference type="NCBIfam" id="NF002486">
    <property type="entry name" value="PRK01752.1"/>
    <property type="match status" value="1"/>
</dbReference>
<dbReference type="EMBL" id="SAYW01000001">
    <property type="protein sequence ID" value="RWU11031.1"/>
    <property type="molecule type" value="Genomic_DNA"/>
</dbReference>
<name>A0A443Z3D2_9SPHI</name>
<gene>
    <name evidence="2" type="ORF">DPV69_01175</name>
</gene>
<organism evidence="2 3">
    <name type="scientific">Pedobacter chitinilyticus</name>
    <dbReference type="NCBI Taxonomy" id="2233776"/>
    <lineage>
        <taxon>Bacteria</taxon>
        <taxon>Pseudomonadati</taxon>
        <taxon>Bacteroidota</taxon>
        <taxon>Sphingobacteriia</taxon>
        <taxon>Sphingobacteriales</taxon>
        <taxon>Sphingobacteriaceae</taxon>
        <taxon>Pedobacter</taxon>
    </lineage>
</organism>
<dbReference type="AlphaFoldDB" id="A0A443Z3D2"/>
<comment type="caution">
    <text evidence="2">The sequence shown here is derived from an EMBL/GenBank/DDBJ whole genome shotgun (WGS) entry which is preliminary data.</text>
</comment>
<reference evidence="2 3" key="1">
    <citation type="submission" date="2018-06" db="EMBL/GenBank/DDBJ databases">
        <title>Pedobacter endophyticus sp. nov., an endophytic bacterium isolated from a leaf of Triticum aestivum.</title>
        <authorList>
            <person name="Zhang L."/>
        </authorList>
    </citation>
    <scope>NUCLEOTIDE SEQUENCE [LARGE SCALE GENOMIC DNA]</scope>
    <source>
        <strain evidence="2 3">CM134L-2</strain>
    </source>
</reference>
<dbReference type="OrthoDB" id="21421at2"/>
<dbReference type="InterPro" id="IPR048469">
    <property type="entry name" value="YchJ-like_M"/>
</dbReference>
<accession>A0A443Z3D2</accession>
<dbReference type="InterPro" id="IPR032710">
    <property type="entry name" value="NTF2-like_dom_sf"/>
</dbReference>
<evidence type="ECO:0000313" key="3">
    <source>
        <dbReference type="Proteomes" id="UP000284120"/>
    </source>
</evidence>
<dbReference type="SUPFAM" id="SSF54427">
    <property type="entry name" value="NTF2-like"/>
    <property type="match status" value="1"/>
</dbReference>
<proteinExistence type="predicted"/>
<sequence length="123" mass="14790">MICSCSSGKPYAQCCEVYHLKEALPQSAELLMRSRYSAYALHLIDYLWDTTHPAKRQLYNKVDMAQWARANHWLKLEIVSAKKHVVEFKAYYQKGLQQYVHHERSQFKKEKEQWYYFSGDHFH</sequence>
<dbReference type="Gene3D" id="3.10.450.50">
    <property type="match status" value="1"/>
</dbReference>